<dbReference type="PANTHER" id="PTHR22803">
    <property type="entry name" value="MANNOSE, PHOSPHOLIPASE, LECTIN RECEPTOR RELATED"/>
    <property type="match status" value="1"/>
</dbReference>
<feature type="chain" id="PRO_5001491055" description="C-type lectin domain-containing protein" evidence="1">
    <location>
        <begin position="18"/>
        <end position="149"/>
    </location>
</feature>
<dbReference type="InterPro" id="IPR050111">
    <property type="entry name" value="C-type_lectin/snaclec_domain"/>
</dbReference>
<keyword evidence="4" id="KW-1185">Reference proteome</keyword>
<dbReference type="SUPFAM" id="SSF56436">
    <property type="entry name" value="C-type lectin-like"/>
    <property type="match status" value="1"/>
</dbReference>
<dbReference type="InterPro" id="IPR016186">
    <property type="entry name" value="C-type_lectin-like/link_sf"/>
</dbReference>
<name>A0A016VRW2_9BILA</name>
<dbReference type="InterPro" id="IPR001304">
    <property type="entry name" value="C-type_lectin-like"/>
</dbReference>
<organism evidence="3 4">
    <name type="scientific">Ancylostoma ceylanicum</name>
    <dbReference type="NCBI Taxonomy" id="53326"/>
    <lineage>
        <taxon>Eukaryota</taxon>
        <taxon>Metazoa</taxon>
        <taxon>Ecdysozoa</taxon>
        <taxon>Nematoda</taxon>
        <taxon>Chromadorea</taxon>
        <taxon>Rhabditida</taxon>
        <taxon>Rhabditina</taxon>
        <taxon>Rhabditomorpha</taxon>
        <taxon>Strongyloidea</taxon>
        <taxon>Ancylostomatidae</taxon>
        <taxon>Ancylostomatinae</taxon>
        <taxon>Ancylostoma</taxon>
    </lineage>
</organism>
<dbReference type="AlphaFoldDB" id="A0A016VRW2"/>
<evidence type="ECO:0000259" key="2">
    <source>
        <dbReference type="PROSITE" id="PS50041"/>
    </source>
</evidence>
<dbReference type="OrthoDB" id="441660at2759"/>
<evidence type="ECO:0000313" key="4">
    <source>
        <dbReference type="Proteomes" id="UP000024635"/>
    </source>
</evidence>
<reference evidence="4" key="1">
    <citation type="journal article" date="2015" name="Nat. Genet.">
        <title>The genome and transcriptome of the zoonotic hookworm Ancylostoma ceylanicum identify infection-specific gene families.</title>
        <authorList>
            <person name="Schwarz E.M."/>
            <person name="Hu Y."/>
            <person name="Antoshechkin I."/>
            <person name="Miller M.M."/>
            <person name="Sternberg P.W."/>
            <person name="Aroian R.V."/>
        </authorList>
    </citation>
    <scope>NUCLEOTIDE SEQUENCE</scope>
    <source>
        <strain evidence="4">HY135</strain>
    </source>
</reference>
<dbReference type="InterPro" id="IPR016187">
    <property type="entry name" value="CTDL_fold"/>
</dbReference>
<protein>
    <recommendedName>
        <fullName evidence="2">C-type lectin domain-containing protein</fullName>
    </recommendedName>
</protein>
<feature type="signal peptide" evidence="1">
    <location>
        <begin position="1"/>
        <end position="17"/>
    </location>
</feature>
<dbReference type="PROSITE" id="PS50041">
    <property type="entry name" value="C_TYPE_LECTIN_2"/>
    <property type="match status" value="1"/>
</dbReference>
<proteinExistence type="predicted"/>
<comment type="caution">
    <text evidence="3">The sequence shown here is derived from an EMBL/GenBank/DDBJ whole genome shotgun (WGS) entry which is preliminary data.</text>
</comment>
<dbReference type="Pfam" id="PF00059">
    <property type="entry name" value="Lectin_C"/>
    <property type="match status" value="1"/>
</dbReference>
<sequence>MKTVAVLIWISFEIVATKYWPCDDWKKLGDYCYRRSCTFGTFSEAQTHCTEQDGDLPSISTEEEYLHVASILQGKHPVLGWIGLTRRSGTWKWTDGTRIDTSEFTPKYLNKWAKKGNCVYMKTTPSGMKRLFGESCTKRLDFVCRKKSC</sequence>
<gene>
    <name evidence="3" type="primary">Acey_s0006.g3008</name>
    <name evidence="3" type="ORF">Y032_0006g3008</name>
</gene>
<dbReference type="STRING" id="53326.A0A016VRW2"/>
<dbReference type="Gene3D" id="3.10.100.10">
    <property type="entry name" value="Mannose-Binding Protein A, subunit A"/>
    <property type="match status" value="1"/>
</dbReference>
<dbReference type="EMBL" id="JARK01001342">
    <property type="protein sequence ID" value="EYC29503.1"/>
    <property type="molecule type" value="Genomic_DNA"/>
</dbReference>
<evidence type="ECO:0000256" key="1">
    <source>
        <dbReference type="SAM" id="SignalP"/>
    </source>
</evidence>
<dbReference type="Proteomes" id="UP000024635">
    <property type="component" value="Unassembled WGS sequence"/>
</dbReference>
<dbReference type="CDD" id="cd00037">
    <property type="entry name" value="CLECT"/>
    <property type="match status" value="1"/>
</dbReference>
<keyword evidence="1" id="KW-0732">Signal</keyword>
<feature type="domain" description="C-type lectin" evidence="2">
    <location>
        <begin position="28"/>
        <end position="145"/>
    </location>
</feature>
<accession>A0A016VRW2</accession>
<dbReference type="SMART" id="SM00034">
    <property type="entry name" value="CLECT"/>
    <property type="match status" value="1"/>
</dbReference>
<evidence type="ECO:0000313" key="3">
    <source>
        <dbReference type="EMBL" id="EYC29503.1"/>
    </source>
</evidence>